<gene>
    <name evidence="10" type="ORF">JIN82_09930</name>
</gene>
<evidence type="ECO:0000259" key="8">
    <source>
        <dbReference type="Pfam" id="PF01120"/>
    </source>
</evidence>
<reference evidence="10" key="1">
    <citation type="submission" date="2021-01" db="EMBL/GenBank/DDBJ databases">
        <title>Modified the classification status of verrucomicrobia.</title>
        <authorList>
            <person name="Feng X."/>
        </authorList>
    </citation>
    <scope>NUCLEOTIDE SEQUENCE</scope>
    <source>
        <strain evidence="10">_KCTC 22039</strain>
    </source>
</reference>
<dbReference type="PRINTS" id="PR00741">
    <property type="entry name" value="GLHYDRLASE29"/>
</dbReference>
<comment type="caution">
    <text evidence="10">The sequence shown here is derived from an EMBL/GenBank/DDBJ whole genome shotgun (WGS) entry which is preliminary data.</text>
</comment>
<dbReference type="Gene3D" id="3.20.20.80">
    <property type="entry name" value="Glycosidases"/>
    <property type="match status" value="1"/>
</dbReference>
<accession>A0A8J7SLM4</accession>
<feature type="signal peptide" evidence="7">
    <location>
        <begin position="1"/>
        <end position="30"/>
    </location>
</feature>
<dbReference type="InterPro" id="IPR016286">
    <property type="entry name" value="FUC_metazoa-typ"/>
</dbReference>
<dbReference type="InterPro" id="IPR013780">
    <property type="entry name" value="Glyco_hydro_b"/>
</dbReference>
<dbReference type="SMART" id="SM00812">
    <property type="entry name" value="Alpha_L_fucos"/>
    <property type="match status" value="1"/>
</dbReference>
<keyword evidence="5" id="KW-0378">Hydrolase</keyword>
<feature type="domain" description="Alpha-L-fucosidase C-terminal" evidence="9">
    <location>
        <begin position="426"/>
        <end position="505"/>
    </location>
</feature>
<dbReference type="EMBL" id="JAENIM010000039">
    <property type="protein sequence ID" value="MBK1791470.1"/>
    <property type="molecule type" value="Genomic_DNA"/>
</dbReference>
<dbReference type="SUPFAM" id="SSF51445">
    <property type="entry name" value="(Trans)glycosidases"/>
    <property type="match status" value="1"/>
</dbReference>
<comment type="similarity">
    <text evidence="2">Belongs to the glycosyl hydrolase 29 family.</text>
</comment>
<proteinExistence type="inferred from homology"/>
<dbReference type="EC" id="3.2.1.51" evidence="3"/>
<dbReference type="AlphaFoldDB" id="A0A8J7SLM4"/>
<keyword evidence="6" id="KW-0326">Glycosidase</keyword>
<dbReference type="GO" id="GO:0016139">
    <property type="term" value="P:glycoside catabolic process"/>
    <property type="evidence" value="ECO:0007669"/>
    <property type="project" value="TreeGrafter"/>
</dbReference>
<feature type="chain" id="PRO_5035289064" description="alpha-L-fucosidase" evidence="7">
    <location>
        <begin position="31"/>
        <end position="661"/>
    </location>
</feature>
<evidence type="ECO:0000313" key="10">
    <source>
        <dbReference type="EMBL" id="MBK1791470.1"/>
    </source>
</evidence>
<dbReference type="InterPro" id="IPR017853">
    <property type="entry name" value="GH"/>
</dbReference>
<evidence type="ECO:0000256" key="2">
    <source>
        <dbReference type="ARBA" id="ARBA00007951"/>
    </source>
</evidence>
<evidence type="ECO:0000256" key="5">
    <source>
        <dbReference type="ARBA" id="ARBA00022801"/>
    </source>
</evidence>
<keyword evidence="11" id="KW-1185">Reference proteome</keyword>
<dbReference type="GO" id="GO:0006004">
    <property type="term" value="P:fucose metabolic process"/>
    <property type="evidence" value="ECO:0007669"/>
    <property type="project" value="InterPro"/>
</dbReference>
<dbReference type="InterPro" id="IPR000933">
    <property type="entry name" value="Glyco_hydro_29"/>
</dbReference>
<evidence type="ECO:0000256" key="3">
    <source>
        <dbReference type="ARBA" id="ARBA00012662"/>
    </source>
</evidence>
<feature type="domain" description="Glycoside hydrolase family 29 N-terminal" evidence="8">
    <location>
        <begin position="27"/>
        <end position="387"/>
    </location>
</feature>
<dbReference type="Proteomes" id="UP000624703">
    <property type="component" value="Unassembled WGS sequence"/>
</dbReference>
<dbReference type="GO" id="GO:0004560">
    <property type="term" value="F:alpha-L-fucosidase activity"/>
    <property type="evidence" value="ECO:0007669"/>
    <property type="project" value="InterPro"/>
</dbReference>
<dbReference type="PANTHER" id="PTHR10030">
    <property type="entry name" value="ALPHA-L-FUCOSIDASE"/>
    <property type="match status" value="1"/>
</dbReference>
<protein>
    <recommendedName>
        <fullName evidence="3">alpha-L-fucosidase</fullName>
        <ecNumber evidence="3">3.2.1.51</ecNumber>
    </recommendedName>
</protein>
<dbReference type="Pfam" id="PF16757">
    <property type="entry name" value="Fucosidase_C"/>
    <property type="match status" value="1"/>
</dbReference>
<evidence type="ECO:0000256" key="6">
    <source>
        <dbReference type="ARBA" id="ARBA00023295"/>
    </source>
</evidence>
<dbReference type="PANTHER" id="PTHR10030:SF37">
    <property type="entry name" value="ALPHA-L-FUCOSIDASE-RELATED"/>
    <property type="match status" value="1"/>
</dbReference>
<dbReference type="Pfam" id="PF01120">
    <property type="entry name" value="Alpha_L_fucos"/>
    <property type="match status" value="1"/>
</dbReference>
<organism evidence="10 11">
    <name type="scientific">Persicirhabdus sediminis</name>
    <dbReference type="NCBI Taxonomy" id="454144"/>
    <lineage>
        <taxon>Bacteria</taxon>
        <taxon>Pseudomonadati</taxon>
        <taxon>Verrucomicrobiota</taxon>
        <taxon>Verrucomicrobiia</taxon>
        <taxon>Verrucomicrobiales</taxon>
        <taxon>Verrucomicrobiaceae</taxon>
        <taxon>Persicirhabdus</taxon>
    </lineage>
</organism>
<dbReference type="Gene3D" id="2.60.40.1180">
    <property type="entry name" value="Golgi alpha-mannosidase II"/>
    <property type="match status" value="1"/>
</dbReference>
<evidence type="ECO:0000256" key="1">
    <source>
        <dbReference type="ARBA" id="ARBA00004071"/>
    </source>
</evidence>
<comment type="function">
    <text evidence="1">Alpha-L-fucosidase is responsible for hydrolyzing the alpha-1,6-linked fucose joined to the reducing-end N-acetylglucosamine of the carbohydrate moieties of glycoproteins.</text>
</comment>
<evidence type="ECO:0000313" key="11">
    <source>
        <dbReference type="Proteomes" id="UP000624703"/>
    </source>
</evidence>
<name>A0A8J7SLM4_9BACT</name>
<evidence type="ECO:0000256" key="4">
    <source>
        <dbReference type="ARBA" id="ARBA00022729"/>
    </source>
</evidence>
<evidence type="ECO:0000259" key="9">
    <source>
        <dbReference type="Pfam" id="PF16757"/>
    </source>
</evidence>
<dbReference type="GO" id="GO:0005764">
    <property type="term" value="C:lysosome"/>
    <property type="evidence" value="ECO:0007669"/>
    <property type="project" value="TreeGrafter"/>
</dbReference>
<sequence length="661" mass="75183">MMKKIKLLPRAMALGALAAISASAMTSAHAESAAGPVKPELKSLQQHFKTPEWLQDAKLGVYTHWGPVTQAIRHHDQGNFGWYGRFMYQQGHAAMEYHKKHFGDPKDVPYTKIMEEFTAEKFDAAEWAELIAGAGAKFGGPVSIHHDNYAMWDSDIHAWNSVNIGPKRDITGELEKEYRKRGMKFLGAFHHGFTYHFYKYARQNGYQGTEAEFAKLYGPVDKRDEKKEFIPRAFQEQWLALVNEYVTKYNPDLIYYDFGLGWQDQDVQYQMYADYYNYGIKEGKEVTVLQKERAPILRSYSTMDLERGRMDELTPYTWTTDTSAGAWFYHPDSSWEDSNTMIDMFIDIVSKNGIMLLNVAPDFEGSIPPEMKSLLKDFGSWTSQNGEGIYETRPWPIYGEGSVGADSGHFKIENSKARKEAKYGGDDIRYTVSKDGKTQFAFFLGWPESEQVILNGFDVKSAGGKVTLFGYDKAINFEVLADGRIQLDIPKLADLPNDFAYGFKFDGFDIQPRKQGLFYQPNSKTIGAEMAAIHGYHISEGENADGQTVINNWTSWWGSVNFLWRNKFKDSDFTLRAKMRNLNDTNELSVKIFNDGGEVVTLQVNPQVTGDEFVYVDLGDFHLNADGVFQIKIGSEEGKFAPRSMEIEAIQIAPIPVQMKR</sequence>
<dbReference type="InterPro" id="IPR031919">
    <property type="entry name" value="Fucosidase_C"/>
</dbReference>
<evidence type="ECO:0000256" key="7">
    <source>
        <dbReference type="SAM" id="SignalP"/>
    </source>
</evidence>
<keyword evidence="4 7" id="KW-0732">Signal</keyword>
<dbReference type="RefSeq" id="WP_200311474.1">
    <property type="nucleotide sequence ID" value="NZ_JAENIM010000039.1"/>
</dbReference>
<dbReference type="InterPro" id="IPR057739">
    <property type="entry name" value="Glyco_hydro_29_N"/>
</dbReference>